<protein>
    <submittedName>
        <fullName evidence="1">Uncharacterized protein</fullName>
    </submittedName>
</protein>
<reference evidence="1 2" key="1">
    <citation type="submission" date="2016-07" db="EMBL/GenBank/DDBJ databases">
        <title>Draft genome of the white-rot fungus Obba rivulosa 3A-2.</title>
        <authorList>
            <consortium name="DOE Joint Genome Institute"/>
            <person name="Miettinen O."/>
            <person name="Riley R."/>
            <person name="Acob R."/>
            <person name="Barry K."/>
            <person name="Cullen D."/>
            <person name="De Vries R."/>
            <person name="Hainaut M."/>
            <person name="Hatakka A."/>
            <person name="Henrissat B."/>
            <person name="Hilden K."/>
            <person name="Kuo R."/>
            <person name="Labutti K."/>
            <person name="Lipzen A."/>
            <person name="Makela M.R."/>
            <person name="Sandor L."/>
            <person name="Spatafora J.W."/>
            <person name="Grigoriev I.V."/>
            <person name="Hibbett D.S."/>
        </authorList>
    </citation>
    <scope>NUCLEOTIDE SEQUENCE [LARGE SCALE GENOMIC DNA]</scope>
    <source>
        <strain evidence="1 2">3A-2</strain>
    </source>
</reference>
<accession>A0A8E2AHK5</accession>
<evidence type="ECO:0000313" key="2">
    <source>
        <dbReference type="Proteomes" id="UP000250043"/>
    </source>
</evidence>
<name>A0A8E2AHK5_9APHY</name>
<dbReference type="AlphaFoldDB" id="A0A8E2AHK5"/>
<dbReference type="OrthoDB" id="3267098at2759"/>
<dbReference type="EMBL" id="KV723002">
    <property type="protein sequence ID" value="OCH83554.1"/>
    <property type="molecule type" value="Genomic_DNA"/>
</dbReference>
<evidence type="ECO:0000313" key="1">
    <source>
        <dbReference type="EMBL" id="OCH83554.1"/>
    </source>
</evidence>
<proteinExistence type="predicted"/>
<gene>
    <name evidence="1" type="ORF">OBBRIDRAFT_742975</name>
</gene>
<organism evidence="1 2">
    <name type="scientific">Obba rivulosa</name>
    <dbReference type="NCBI Taxonomy" id="1052685"/>
    <lineage>
        <taxon>Eukaryota</taxon>
        <taxon>Fungi</taxon>
        <taxon>Dikarya</taxon>
        <taxon>Basidiomycota</taxon>
        <taxon>Agaricomycotina</taxon>
        <taxon>Agaricomycetes</taxon>
        <taxon>Polyporales</taxon>
        <taxon>Gelatoporiaceae</taxon>
        <taxon>Obba</taxon>
    </lineage>
</organism>
<sequence>ELEHRSVKKFYVLTNKKNYAKQIAKHQRCKALLRGIVKRADGASRKAAESENGVEDGLPLWADRFAKDAEQPTTTHASPNVHYHVSQKARAHDMLEWVTQHKDDPAVSNFIPKLTDHILARLSGQDYNDDEREYSSAERQTVRFMRNKLYQHKKLQINFTTYDMRRRQESINPRTRSDIMLLAHENDDELVKWPFWYARVVGIFHVNVMHEQRPRQWSPEQQINFLLVRWYGRNMKIGGGFANKRLPCLGFLDGNEPGAFGFLDPADVIRASHIIPSFSYGRTSGLMGPSIARREDEEDEDWEFYYVNMYVCLVDCLTFMH</sequence>
<feature type="non-terminal residue" evidence="1">
    <location>
        <position position="321"/>
    </location>
</feature>
<dbReference type="Proteomes" id="UP000250043">
    <property type="component" value="Unassembled WGS sequence"/>
</dbReference>
<keyword evidence="2" id="KW-1185">Reference proteome</keyword>